<proteinExistence type="evidence at transcript level"/>
<organism evidence="2">
    <name type="scientific">Phallusia mammillata</name>
    <dbReference type="NCBI Taxonomy" id="59560"/>
    <lineage>
        <taxon>Eukaryota</taxon>
        <taxon>Metazoa</taxon>
        <taxon>Chordata</taxon>
        <taxon>Tunicata</taxon>
        <taxon>Ascidiacea</taxon>
        <taxon>Phlebobranchia</taxon>
        <taxon>Ascidiidae</taxon>
        <taxon>Phallusia</taxon>
    </lineage>
</organism>
<dbReference type="PANTHER" id="PTHR31432">
    <property type="entry name" value="INTRAFLAGELLAR TRANSPORT PROTEIN 74 HOMOLOG"/>
    <property type="match status" value="1"/>
</dbReference>
<dbReference type="GO" id="GO:0030992">
    <property type="term" value="C:intraciliary transport particle B"/>
    <property type="evidence" value="ECO:0007669"/>
    <property type="project" value="InterPro"/>
</dbReference>
<reference evidence="2" key="1">
    <citation type="submission" date="2020-04" db="EMBL/GenBank/DDBJ databases">
        <authorList>
            <person name="Neveu A P."/>
        </authorList>
    </citation>
    <scope>NUCLEOTIDE SEQUENCE</scope>
    <source>
        <tissue evidence="2">Whole embryo</tissue>
    </source>
</reference>
<dbReference type="PANTHER" id="PTHR31432:SF0">
    <property type="entry name" value="INTRAFLAGELLAR TRANSPORT PROTEIN 74 HOMOLOG"/>
    <property type="match status" value="1"/>
</dbReference>
<dbReference type="InterPro" id="IPR029602">
    <property type="entry name" value="IFT74"/>
</dbReference>
<evidence type="ECO:0000256" key="1">
    <source>
        <dbReference type="SAM" id="Coils"/>
    </source>
</evidence>
<feature type="coiled-coil region" evidence="1">
    <location>
        <begin position="345"/>
        <end position="463"/>
    </location>
</feature>
<keyword evidence="2" id="KW-0282">Flagellum</keyword>
<sequence length="526" mass="62162">MTQQGLSGMKTANKGSQRQIQDRTFWLGEIRSKSTAITSEIRRVEADMVRNQEESNTFLMFEKRAETLASEISEIQGELHDYNMLIDRMNMNQELPDIVDDLNALKVKNDREADSLERIFEQKETKETQIEQLEKEIRRQRMLTENRVQDMDPEMREHYSELKRDGLQTMEELTQLQDVLEDLTNKQNALENAMQGDSMKQEAVLLYEKLNDLQLKKEHLEHEEQSNLSPEQEQKELLAKVKSYNQEISSMDRQSNELDDNIQKMQEELQQVEDELEDQESEAVQKYRQIQKREQGMDEFEKNFPETRSQEIEQQSNLGENIVALLEEISKTLTTAANLPSRREVQDLKDDLQFKENEMFKAESTSQSLVTQNADLNHQLNKVEELEEKMETEKQELTERMERMLSEIEKFKNLDKLRSGAETRKKELEHEREELNSRKHECRRRADEMHQEYQEVVRNLEENDTHAQLSNLIKKWQHIEQNNFSLKEYIAARSMDSGAMKGKVMHNLSDINTLLQEIYVKSSLYS</sequence>
<dbReference type="AlphaFoldDB" id="A0A6F9DFR7"/>
<name>A0A6F9DFR7_9ASCI</name>
<accession>A0A6F9DFR7</accession>
<dbReference type="GO" id="GO:0048487">
    <property type="term" value="F:beta-tubulin binding"/>
    <property type="evidence" value="ECO:0007669"/>
    <property type="project" value="InterPro"/>
</dbReference>
<protein>
    <submittedName>
        <fullName evidence="2">Intraflagellar transport protein 74 homolog</fullName>
    </submittedName>
</protein>
<dbReference type="GO" id="GO:0005929">
    <property type="term" value="C:cilium"/>
    <property type="evidence" value="ECO:0007669"/>
    <property type="project" value="TreeGrafter"/>
</dbReference>
<feature type="coiled-coil region" evidence="1">
    <location>
        <begin position="173"/>
        <end position="293"/>
    </location>
</feature>
<keyword evidence="1" id="KW-0175">Coiled coil</keyword>
<evidence type="ECO:0000313" key="2">
    <source>
        <dbReference type="EMBL" id="CAB3255403.1"/>
    </source>
</evidence>
<dbReference type="EMBL" id="LR785941">
    <property type="protein sequence ID" value="CAB3255403.1"/>
    <property type="molecule type" value="mRNA"/>
</dbReference>
<feature type="coiled-coil region" evidence="1">
    <location>
        <begin position="116"/>
        <end position="143"/>
    </location>
</feature>
<dbReference type="GO" id="GO:0035735">
    <property type="term" value="P:intraciliary transport involved in cilium assembly"/>
    <property type="evidence" value="ECO:0007669"/>
    <property type="project" value="TreeGrafter"/>
</dbReference>
<keyword evidence="2" id="KW-0969">Cilium</keyword>
<keyword evidence="2" id="KW-0966">Cell projection</keyword>
<gene>
    <name evidence="2" type="primary">Ift74</name>
</gene>